<name>A0A6C0JTS6_9ZZZZ</name>
<dbReference type="AlphaFoldDB" id="A0A6C0JTS6"/>
<proteinExistence type="predicted"/>
<organism evidence="1">
    <name type="scientific">viral metagenome</name>
    <dbReference type="NCBI Taxonomy" id="1070528"/>
    <lineage>
        <taxon>unclassified sequences</taxon>
        <taxon>metagenomes</taxon>
        <taxon>organismal metagenomes</taxon>
    </lineage>
</organism>
<reference evidence="1" key="1">
    <citation type="journal article" date="2020" name="Nature">
        <title>Giant virus diversity and host interactions through global metagenomics.</title>
        <authorList>
            <person name="Schulz F."/>
            <person name="Roux S."/>
            <person name="Paez-Espino D."/>
            <person name="Jungbluth S."/>
            <person name="Walsh D.A."/>
            <person name="Denef V.J."/>
            <person name="McMahon K.D."/>
            <person name="Konstantinidis K.T."/>
            <person name="Eloe-Fadrosh E.A."/>
            <person name="Kyrpides N.C."/>
            <person name="Woyke T."/>
        </authorList>
    </citation>
    <scope>NUCLEOTIDE SEQUENCE</scope>
    <source>
        <strain evidence="1">GVMAG-S-1064190-84</strain>
    </source>
</reference>
<protein>
    <recommendedName>
        <fullName evidence="2">Tail protein</fullName>
    </recommendedName>
</protein>
<dbReference type="EMBL" id="MN740699">
    <property type="protein sequence ID" value="QHU08773.1"/>
    <property type="molecule type" value="Genomic_DNA"/>
</dbReference>
<evidence type="ECO:0008006" key="2">
    <source>
        <dbReference type="Google" id="ProtNLM"/>
    </source>
</evidence>
<accession>A0A6C0JTS6</accession>
<sequence length="401" mass="43126">MPIKQIELANTFGEWVTATQATITQWNTLEPNINLVFYYANSTVNVYTDTVNVYSNTVNVYSNTVTLHSNVVNNHTNVVIKYGETLNVYSNTVTVYNSINAFVQVAYDTANTVEIIANTANNTANLAFATATNSYTHANSAHDKANTAYIHANSAHDKANTAYIHANSAHDKANTAYIHANSAYTTANDAHRHANSAYDKANTTYIHANSAYDTVNTLLALANTANLAVITNTTSDSNQYNIVLTANSSGLLTNVKVSNTRITFQPSTGTIRSNIANTDIININGTVLVDSNRNISNVKAITETVFTISDASNVDINPANGTIQVWTLGANRTPYANSFSNGQAITLMVADGTANTITWSTINVQWVGAAAPALATSGYTVIELWKANNWVYGARVGDVAI</sequence>
<evidence type="ECO:0000313" key="1">
    <source>
        <dbReference type="EMBL" id="QHU08773.1"/>
    </source>
</evidence>